<protein>
    <submittedName>
        <fullName evidence="2">Uncharacterized protein</fullName>
    </submittedName>
</protein>
<dbReference type="Proteomes" id="UP000646244">
    <property type="component" value="Unassembled WGS sequence"/>
</dbReference>
<dbReference type="EMBL" id="BMVB01000003">
    <property type="protein sequence ID" value="GHC40968.1"/>
    <property type="molecule type" value="Genomic_DNA"/>
</dbReference>
<reference evidence="2" key="2">
    <citation type="submission" date="2020-09" db="EMBL/GenBank/DDBJ databases">
        <authorList>
            <person name="Sun Q."/>
            <person name="Ohkuma M."/>
        </authorList>
    </citation>
    <scope>NUCLEOTIDE SEQUENCE</scope>
    <source>
        <strain evidence="2">JCM 4633</strain>
    </source>
</reference>
<comment type="caution">
    <text evidence="2">The sequence shown here is derived from an EMBL/GenBank/DDBJ whole genome shotgun (WGS) entry which is preliminary data.</text>
</comment>
<proteinExistence type="predicted"/>
<dbReference type="RefSeq" id="WP_190108750.1">
    <property type="nucleotide sequence ID" value="NZ_BMVB01000003.1"/>
</dbReference>
<evidence type="ECO:0000313" key="2">
    <source>
        <dbReference type="EMBL" id="GHC40968.1"/>
    </source>
</evidence>
<feature type="compositionally biased region" description="Low complexity" evidence="1">
    <location>
        <begin position="267"/>
        <end position="278"/>
    </location>
</feature>
<evidence type="ECO:0000256" key="1">
    <source>
        <dbReference type="SAM" id="MobiDB-lite"/>
    </source>
</evidence>
<name>A0A918WFH9_STRCJ</name>
<evidence type="ECO:0000313" key="3">
    <source>
        <dbReference type="Proteomes" id="UP000646244"/>
    </source>
</evidence>
<sequence length="290" mass="30548">MGIFERVKTLGDAVGTAATTLGKDVAQAVQRGVDAGRAGTNASGDWVVSVLRSLPAPAAPTPVEWEFSLGALVCRHPRIPAVTAKALRPLDGIGSLRFGPESVGFDGEDIPWSKVVHLQLHDAFSAMTTEALDAEIDRVRDLLPMLPGRKWVVTKVVEGLASVMLAALEQAAEQRLETVAVACEITYRGALGMKKTLRANLFTTALLAHEADVMRSLVLTAQAQGVPVLPAEAPQAGTRTAERVRALRARTDSVTAQLRADQGAEDPALPAAPSAPALPSAPWPAPESRP</sequence>
<feature type="region of interest" description="Disordered" evidence="1">
    <location>
        <begin position="252"/>
        <end position="290"/>
    </location>
</feature>
<organism evidence="2 3">
    <name type="scientific">Streptomyces cinnamoneus</name>
    <name type="common">Streptoverticillium cinnamoneum</name>
    <dbReference type="NCBI Taxonomy" id="53446"/>
    <lineage>
        <taxon>Bacteria</taxon>
        <taxon>Bacillati</taxon>
        <taxon>Actinomycetota</taxon>
        <taxon>Actinomycetes</taxon>
        <taxon>Kitasatosporales</taxon>
        <taxon>Streptomycetaceae</taxon>
        <taxon>Streptomyces</taxon>
        <taxon>Streptomyces cinnamoneus group</taxon>
    </lineage>
</organism>
<feature type="compositionally biased region" description="Pro residues" evidence="1">
    <location>
        <begin position="279"/>
        <end position="290"/>
    </location>
</feature>
<gene>
    <name evidence="2" type="ORF">GCM10010507_14090</name>
</gene>
<dbReference type="AlphaFoldDB" id="A0A918WFH9"/>
<accession>A0A918WFH9</accession>
<reference evidence="2" key="1">
    <citation type="journal article" date="2014" name="Int. J. Syst. Evol. Microbiol.">
        <title>Complete genome sequence of Corynebacterium casei LMG S-19264T (=DSM 44701T), isolated from a smear-ripened cheese.</title>
        <authorList>
            <consortium name="US DOE Joint Genome Institute (JGI-PGF)"/>
            <person name="Walter F."/>
            <person name="Albersmeier A."/>
            <person name="Kalinowski J."/>
            <person name="Ruckert C."/>
        </authorList>
    </citation>
    <scope>NUCLEOTIDE SEQUENCE</scope>
    <source>
        <strain evidence="2">JCM 4633</strain>
    </source>
</reference>